<proteinExistence type="predicted"/>
<sequence>MELEQWLKKHDIKKMVMKNLKFYLDEYKKDDEEDFNDFFKDVVFGDVKYEFHSVAYVINSWHMDGEDERKYISAKVRLEYEETTFAEYEAIYDLDGKGEDDYLRLV</sequence>
<dbReference type="EMBL" id="JBJIAA010000001">
    <property type="protein sequence ID" value="MFL0248843.1"/>
    <property type="molecule type" value="Genomic_DNA"/>
</dbReference>
<accession>A0ABW8TAU1</accession>
<protein>
    <submittedName>
        <fullName evidence="1">Uncharacterized protein</fullName>
    </submittedName>
</protein>
<reference evidence="1 2" key="1">
    <citation type="submission" date="2024-11" db="EMBL/GenBank/DDBJ databases">
        <authorList>
            <person name="Heng Y.C."/>
            <person name="Lim A.C.H."/>
            <person name="Lee J.K.Y."/>
            <person name="Kittelmann S."/>
        </authorList>
    </citation>
    <scope>NUCLEOTIDE SEQUENCE [LARGE SCALE GENOMIC DNA]</scope>
    <source>
        <strain evidence="1 2">WILCCON 0114</strain>
    </source>
</reference>
<name>A0ABW8TAU1_9CLOT</name>
<comment type="caution">
    <text evidence="1">The sequence shown here is derived from an EMBL/GenBank/DDBJ whole genome shotgun (WGS) entry which is preliminary data.</text>
</comment>
<evidence type="ECO:0000313" key="1">
    <source>
        <dbReference type="EMBL" id="MFL0248843.1"/>
    </source>
</evidence>
<gene>
    <name evidence="1" type="ORF">ACJDT4_00290</name>
</gene>
<dbReference type="Proteomes" id="UP001623592">
    <property type="component" value="Unassembled WGS sequence"/>
</dbReference>
<keyword evidence="2" id="KW-1185">Reference proteome</keyword>
<dbReference type="RefSeq" id="WP_406785522.1">
    <property type="nucleotide sequence ID" value="NZ_JBJIAA010000001.1"/>
</dbReference>
<evidence type="ECO:0000313" key="2">
    <source>
        <dbReference type="Proteomes" id="UP001623592"/>
    </source>
</evidence>
<organism evidence="1 2">
    <name type="scientific">Clostridium neuense</name>
    <dbReference type="NCBI Taxonomy" id="1728934"/>
    <lineage>
        <taxon>Bacteria</taxon>
        <taxon>Bacillati</taxon>
        <taxon>Bacillota</taxon>
        <taxon>Clostridia</taxon>
        <taxon>Eubacteriales</taxon>
        <taxon>Clostridiaceae</taxon>
        <taxon>Clostridium</taxon>
    </lineage>
</organism>